<accession>A0ABN1D5D4</accession>
<dbReference type="PRINTS" id="PR01438">
    <property type="entry name" value="UNVRSLSTRESS"/>
</dbReference>
<comment type="caution">
    <text evidence="4">The sequence shown here is derived from an EMBL/GenBank/DDBJ whole genome shotgun (WGS) entry which is preliminary data.</text>
</comment>
<proteinExistence type="inferred from homology"/>
<comment type="similarity">
    <text evidence="1">Belongs to the universal stress protein A family.</text>
</comment>
<organism evidence="4 5">
    <name type="scientific">Saccharopolyspora erythraea</name>
    <name type="common">Streptomyces erythraeus</name>
    <dbReference type="NCBI Taxonomy" id="1836"/>
    <lineage>
        <taxon>Bacteria</taxon>
        <taxon>Bacillati</taxon>
        <taxon>Actinomycetota</taxon>
        <taxon>Actinomycetes</taxon>
        <taxon>Pseudonocardiales</taxon>
        <taxon>Pseudonocardiaceae</taxon>
        <taxon>Saccharopolyspora</taxon>
    </lineage>
</organism>
<dbReference type="SUPFAM" id="SSF52402">
    <property type="entry name" value="Adenine nucleotide alpha hydrolases-like"/>
    <property type="match status" value="1"/>
</dbReference>
<dbReference type="Proteomes" id="UP001500729">
    <property type="component" value="Unassembled WGS sequence"/>
</dbReference>
<dbReference type="Gene3D" id="3.40.50.620">
    <property type="entry name" value="HUPs"/>
    <property type="match status" value="1"/>
</dbReference>
<dbReference type="RefSeq" id="WP_009947165.1">
    <property type="nucleotide sequence ID" value="NZ_BAAAGS010000023.1"/>
</dbReference>
<dbReference type="CDD" id="cd00293">
    <property type="entry name" value="USP-like"/>
    <property type="match status" value="1"/>
</dbReference>
<evidence type="ECO:0000313" key="4">
    <source>
        <dbReference type="EMBL" id="GAA0534371.1"/>
    </source>
</evidence>
<evidence type="ECO:0000256" key="2">
    <source>
        <dbReference type="SAM" id="MobiDB-lite"/>
    </source>
</evidence>
<evidence type="ECO:0000256" key="1">
    <source>
        <dbReference type="ARBA" id="ARBA00008791"/>
    </source>
</evidence>
<dbReference type="EMBL" id="BAAAGS010000023">
    <property type="protein sequence ID" value="GAA0534371.1"/>
    <property type="molecule type" value="Genomic_DNA"/>
</dbReference>
<feature type="region of interest" description="Disordered" evidence="2">
    <location>
        <begin position="141"/>
        <end position="162"/>
    </location>
</feature>
<sequence>MIEDKPRVVVGVDGSPGSRAALRWALRYAELSDARITAVIACGWPALIDLTLPMQEDDIAANAKRELTKTVDETRALLATRVPVERKVVRDHAARALLDEAQDADLLVVGHRGHGGFAEALLGSVSRHCVHHAPCPVVVVHQTPGGDRAQDGPSQRGGVARE</sequence>
<dbReference type="PANTHER" id="PTHR31964:SF113">
    <property type="entry name" value="USPA DOMAIN-CONTAINING PROTEIN"/>
    <property type="match status" value="1"/>
</dbReference>
<dbReference type="InterPro" id="IPR014729">
    <property type="entry name" value="Rossmann-like_a/b/a_fold"/>
</dbReference>
<dbReference type="InterPro" id="IPR006016">
    <property type="entry name" value="UspA"/>
</dbReference>
<name>A0ABN1D5D4_SACER</name>
<dbReference type="Pfam" id="PF00582">
    <property type="entry name" value="Usp"/>
    <property type="match status" value="1"/>
</dbReference>
<keyword evidence="5" id="KW-1185">Reference proteome</keyword>
<evidence type="ECO:0000313" key="5">
    <source>
        <dbReference type="Proteomes" id="UP001500729"/>
    </source>
</evidence>
<evidence type="ECO:0000259" key="3">
    <source>
        <dbReference type="Pfam" id="PF00582"/>
    </source>
</evidence>
<protein>
    <submittedName>
        <fullName evidence="4">Universal stress protein</fullName>
    </submittedName>
</protein>
<gene>
    <name evidence="4" type="ORF">GCM10009533_36870</name>
</gene>
<dbReference type="PANTHER" id="PTHR31964">
    <property type="entry name" value="ADENINE NUCLEOTIDE ALPHA HYDROLASES-LIKE SUPERFAMILY PROTEIN"/>
    <property type="match status" value="1"/>
</dbReference>
<dbReference type="InterPro" id="IPR006015">
    <property type="entry name" value="Universal_stress_UspA"/>
</dbReference>
<reference evidence="4 5" key="1">
    <citation type="journal article" date="2019" name="Int. J. Syst. Evol. Microbiol.">
        <title>The Global Catalogue of Microorganisms (GCM) 10K type strain sequencing project: providing services to taxonomists for standard genome sequencing and annotation.</title>
        <authorList>
            <consortium name="The Broad Institute Genomics Platform"/>
            <consortium name="The Broad Institute Genome Sequencing Center for Infectious Disease"/>
            <person name="Wu L."/>
            <person name="Ma J."/>
        </authorList>
    </citation>
    <scope>NUCLEOTIDE SEQUENCE [LARGE SCALE GENOMIC DNA]</scope>
    <source>
        <strain evidence="4 5">JCM 10303</strain>
    </source>
</reference>
<feature type="domain" description="UspA" evidence="3">
    <location>
        <begin position="7"/>
        <end position="141"/>
    </location>
</feature>